<keyword evidence="4" id="KW-0732">Signal</keyword>
<evidence type="ECO:0000256" key="2">
    <source>
        <dbReference type="ARBA" id="ARBA00023157"/>
    </source>
</evidence>
<dbReference type="EMBL" id="CP126220">
    <property type="protein sequence ID" value="WIA21361.1"/>
    <property type="molecule type" value="Genomic_DNA"/>
</dbReference>
<organism evidence="6 7">
    <name type="scientific">Tetradesmus obliquus</name>
    <name type="common">Green alga</name>
    <name type="synonym">Acutodesmus obliquus</name>
    <dbReference type="NCBI Taxonomy" id="3088"/>
    <lineage>
        <taxon>Eukaryota</taxon>
        <taxon>Viridiplantae</taxon>
        <taxon>Chlorophyta</taxon>
        <taxon>core chlorophytes</taxon>
        <taxon>Chlorophyceae</taxon>
        <taxon>CS clade</taxon>
        <taxon>Sphaeropleales</taxon>
        <taxon>Scenedesmaceae</taxon>
        <taxon>Tetradesmus</taxon>
    </lineage>
</organism>
<keyword evidence="2" id="KW-1015">Disulfide bond</keyword>
<feature type="signal peptide" evidence="4">
    <location>
        <begin position="1"/>
        <end position="32"/>
    </location>
</feature>
<feature type="domain" description="LNR" evidence="5">
    <location>
        <begin position="84"/>
        <end position="122"/>
    </location>
</feature>
<dbReference type="SMART" id="SM00004">
    <property type="entry name" value="NL"/>
    <property type="match status" value="1"/>
</dbReference>
<evidence type="ECO:0000313" key="7">
    <source>
        <dbReference type="Proteomes" id="UP001244341"/>
    </source>
</evidence>
<gene>
    <name evidence="6" type="ORF">OEZ85_000581</name>
</gene>
<keyword evidence="7" id="KW-1185">Reference proteome</keyword>
<evidence type="ECO:0000256" key="3">
    <source>
        <dbReference type="ARBA" id="ARBA00023180"/>
    </source>
</evidence>
<reference evidence="6 7" key="1">
    <citation type="submission" date="2023-05" db="EMBL/GenBank/DDBJ databases">
        <title>A 100% complete, gapless, phased diploid assembly of the Scenedesmus obliquus UTEX 3031 genome.</title>
        <authorList>
            <person name="Biondi T.C."/>
            <person name="Hanschen E.R."/>
            <person name="Kwon T."/>
            <person name="Eng W."/>
            <person name="Kruse C.P.S."/>
            <person name="Koehler S.I."/>
            <person name="Kunde Y."/>
            <person name="Gleasner C.D."/>
            <person name="You Mak K.T."/>
            <person name="Polle J."/>
            <person name="Hovde B.T."/>
            <person name="Starkenburg S.R."/>
        </authorList>
    </citation>
    <scope>NUCLEOTIDE SEQUENCE [LARGE SCALE GENOMIC DNA]</scope>
    <source>
        <strain evidence="6 7">DOE0152z</strain>
    </source>
</reference>
<dbReference type="InterPro" id="IPR000800">
    <property type="entry name" value="Notch_dom"/>
</dbReference>
<evidence type="ECO:0000256" key="4">
    <source>
        <dbReference type="SAM" id="SignalP"/>
    </source>
</evidence>
<dbReference type="Pfam" id="PF00066">
    <property type="entry name" value="Notch"/>
    <property type="match status" value="1"/>
</dbReference>
<dbReference type="Proteomes" id="UP001244341">
    <property type="component" value="Chromosome 13b"/>
</dbReference>
<name>A0ABY8UM71_TETOB</name>
<protein>
    <recommendedName>
        <fullName evidence="5">LNR domain-containing protein</fullName>
    </recommendedName>
</protein>
<evidence type="ECO:0000259" key="5">
    <source>
        <dbReference type="SMART" id="SM00004"/>
    </source>
</evidence>
<accession>A0ABY8UM71</accession>
<evidence type="ECO:0000256" key="1">
    <source>
        <dbReference type="ARBA" id="ARBA00022737"/>
    </source>
</evidence>
<keyword evidence="1" id="KW-0677">Repeat</keyword>
<keyword evidence="3" id="KW-0325">Glycoprotein</keyword>
<proteinExistence type="predicted"/>
<sequence>MKKRAAHGSSHGGVLWAIVLLLVLELHPSGDCCEATCRPNQHMAYSCDASNLQCRDPTVIARTARGGFASVLNCTLPGKTSQVPANAPTTCPAASGTNGRGNGVCDDEFNIPACKFDDGDCCPATCKRTFIDNSCSPSLFNCRDPNGNKDTVPPTLYGLPMPEDEVFEKTFSSLSQSSDTNIPVATKTVAQCNARVLFNIRRTWTARDAAGNTASASRLYAIVDDQDSIVLGNIVVPVASPTAALPFVRQTLSLGATAPSKTYTWTITPRPGVAGRVVTKTGGSVSVTISNTASTGAELVASAAGSNIYDIALTTAYTGCAAPVTRRNAGTLTLMVTGQPLAVLSPATASIRLSGSVTFVASQSLNPNAGTGSGIT</sequence>
<evidence type="ECO:0000313" key="6">
    <source>
        <dbReference type="EMBL" id="WIA21361.1"/>
    </source>
</evidence>
<feature type="chain" id="PRO_5045111989" description="LNR domain-containing protein" evidence="4">
    <location>
        <begin position="33"/>
        <end position="376"/>
    </location>
</feature>